<feature type="region of interest" description="Disordered" evidence="4">
    <location>
        <begin position="41"/>
        <end position="162"/>
    </location>
</feature>
<reference evidence="5 6" key="1">
    <citation type="journal article" date="2016" name="Nat. Commun.">
        <title>Ectomycorrhizal ecology is imprinted in the genome of the dominant symbiotic fungus Cenococcum geophilum.</title>
        <authorList>
            <consortium name="DOE Joint Genome Institute"/>
            <person name="Peter M."/>
            <person name="Kohler A."/>
            <person name="Ohm R.A."/>
            <person name="Kuo A."/>
            <person name="Krutzmann J."/>
            <person name="Morin E."/>
            <person name="Arend M."/>
            <person name="Barry K.W."/>
            <person name="Binder M."/>
            <person name="Choi C."/>
            <person name="Clum A."/>
            <person name="Copeland A."/>
            <person name="Grisel N."/>
            <person name="Haridas S."/>
            <person name="Kipfer T."/>
            <person name="LaButti K."/>
            <person name="Lindquist E."/>
            <person name="Lipzen A."/>
            <person name="Maire R."/>
            <person name="Meier B."/>
            <person name="Mihaltcheva S."/>
            <person name="Molinier V."/>
            <person name="Murat C."/>
            <person name="Poggeler S."/>
            <person name="Quandt C.A."/>
            <person name="Sperisen C."/>
            <person name="Tritt A."/>
            <person name="Tisserant E."/>
            <person name="Crous P.W."/>
            <person name="Henrissat B."/>
            <person name="Nehls U."/>
            <person name="Egli S."/>
            <person name="Spatafora J.W."/>
            <person name="Grigoriev I.V."/>
            <person name="Martin F.M."/>
        </authorList>
    </citation>
    <scope>NUCLEOTIDE SEQUENCE [LARGE SCALE GENOMIC DNA]</scope>
    <source>
        <strain evidence="5 6">CBS 459.81</strain>
    </source>
</reference>
<feature type="compositionally biased region" description="Basic and acidic residues" evidence="4">
    <location>
        <begin position="60"/>
        <end position="83"/>
    </location>
</feature>
<feature type="compositionally biased region" description="Basic and acidic residues" evidence="4">
    <location>
        <begin position="121"/>
        <end position="138"/>
    </location>
</feature>
<gene>
    <name evidence="5" type="ORF">K432DRAFT_41146</name>
</gene>
<dbReference type="EMBL" id="KV744954">
    <property type="protein sequence ID" value="OCK80574.1"/>
    <property type="molecule type" value="Genomic_DNA"/>
</dbReference>
<protein>
    <submittedName>
        <fullName evidence="5">RNI-like protein</fullName>
    </submittedName>
</protein>
<dbReference type="Gene3D" id="3.80.10.10">
    <property type="entry name" value="Ribonuclease Inhibitor"/>
    <property type="match status" value="1"/>
</dbReference>
<dbReference type="OrthoDB" id="8436363at2759"/>
<evidence type="ECO:0000313" key="6">
    <source>
        <dbReference type="Proteomes" id="UP000250266"/>
    </source>
</evidence>
<dbReference type="PANTHER" id="PTHR24107">
    <property type="entry name" value="YNEIN REGULATORY COMPLEX SUBUNIT 5"/>
    <property type="match status" value="1"/>
</dbReference>
<evidence type="ECO:0000256" key="2">
    <source>
        <dbReference type="ARBA" id="ARBA00022490"/>
    </source>
</evidence>
<dbReference type="InterPro" id="IPR032675">
    <property type="entry name" value="LRR_dom_sf"/>
</dbReference>
<feature type="region of interest" description="Disordered" evidence="4">
    <location>
        <begin position="762"/>
        <end position="816"/>
    </location>
</feature>
<dbReference type="Proteomes" id="UP000250266">
    <property type="component" value="Unassembled WGS sequence"/>
</dbReference>
<feature type="compositionally biased region" description="Polar residues" evidence="4">
    <location>
        <begin position="142"/>
        <end position="155"/>
    </location>
</feature>
<evidence type="ECO:0000256" key="3">
    <source>
        <dbReference type="ARBA" id="ARBA00023212"/>
    </source>
</evidence>
<feature type="compositionally biased region" description="Basic and acidic residues" evidence="4">
    <location>
        <begin position="42"/>
        <end position="52"/>
    </location>
</feature>
<comment type="subcellular location">
    <subcellularLocation>
        <location evidence="1">Cytoplasm</location>
        <location evidence="1">Cytoskeleton</location>
    </subcellularLocation>
</comment>
<name>A0A8E2EB78_9PEZI</name>
<accession>A0A8E2EB78</accession>
<dbReference type="PANTHER" id="PTHR24107:SF2">
    <property type="entry name" value="NLR FAMILY CARD DOMAIN CONTAINING 3"/>
    <property type="match status" value="1"/>
</dbReference>
<sequence>MCPRKIMNIDPNRDRCLVPELDQSKLRRVAFCVDVEIAGGPRYKDELDPDEKKKKRKDKRLRERGEGEALKHPEAIAEEKDKTGAVQVSNEVVGTEDAPNPEGVMLDQCQVEPNKKKEKKKRSEAERKERKEKKHDEAPAVSNGSPAVSGTSTPKVQDRPTTDPLRIYRRCCQLRETPILKRISDQLLAPSSCSVAAPGIVTCLDLTGSRLQLADVITLGDWLAVVPVKRLLLEDSDLTDEMTRVILAGLLSAKYSEGPKRRSWAKDDHTKIEERTGVVEKLSLKNNPKITSDGWKHISLFIYMCKSLKAIDVSMIPFPQPTKGPTIQIAHGMAWSKATSTTDIADILCKAISERLAGSRLEELIMAECSLTAQNIRKIIDGVTISGIQRLGLAGNDIDSEGLDHVIRYVRSGVCHGLDLGGNDLREGIDRLCEALSKSCPLWALSLADCDLTPDSLKPLFPALGALPNFRFLDLSHNRDLFSTPSPTSLCILRKYIPQMKDLKRLHLLDVSLSPAEAIGLAEVLPECPKLAHLNILENPQISALSTASDESDQEEACALYASLMAAVRVSDTIICIDVDVPGAESSEVVKALAKQVVAYCLRNMQRITEVPELGVGEKEVEVPEVLMHLVGHWEGFSENHDDDDPAPDDDYIVGGTGVVKALSYCLSQKESDLRRRSLSASGTVTPRGHVDDREGGMARAKIMSRNLLESARNIRARLQPALVREARAGNEMAYRRLLFLDQTLQGMIARFEDEYPECRLPSTETTAETESTHSTQSSTSPLTSAAPTFSMSPPETQQQESDEEPKLALRSRHNSDVSLASRALSLEEGRIHRLGQRVRNEILNNSRPTSSSGTGDRHTDSHPPSPLDDDQMPPHLRALQDKLYNLTGEQMREYAETKGWEETLHVLGQNAEELQRLEHEAPEEFKRFREAQIAALANAGKRKERFEIGAKDDDNDVAVED</sequence>
<evidence type="ECO:0000256" key="1">
    <source>
        <dbReference type="ARBA" id="ARBA00004245"/>
    </source>
</evidence>
<proteinExistence type="predicted"/>
<feature type="region of interest" description="Disordered" evidence="4">
    <location>
        <begin position="838"/>
        <end position="875"/>
    </location>
</feature>
<dbReference type="AlphaFoldDB" id="A0A8E2EB78"/>
<dbReference type="InterPro" id="IPR052410">
    <property type="entry name" value="DRC5"/>
</dbReference>
<evidence type="ECO:0000256" key="4">
    <source>
        <dbReference type="SAM" id="MobiDB-lite"/>
    </source>
</evidence>
<keyword evidence="2" id="KW-0963">Cytoplasm</keyword>
<dbReference type="SUPFAM" id="SSF52047">
    <property type="entry name" value="RNI-like"/>
    <property type="match status" value="1"/>
</dbReference>
<keyword evidence="3" id="KW-0206">Cytoskeleton</keyword>
<keyword evidence="6" id="KW-1185">Reference proteome</keyword>
<feature type="compositionally biased region" description="Low complexity" evidence="4">
    <location>
        <begin position="762"/>
        <end position="791"/>
    </location>
</feature>
<feature type="compositionally biased region" description="Polar residues" evidence="4">
    <location>
        <begin position="843"/>
        <end position="855"/>
    </location>
</feature>
<evidence type="ECO:0000313" key="5">
    <source>
        <dbReference type="EMBL" id="OCK80574.1"/>
    </source>
</evidence>
<organism evidence="5 6">
    <name type="scientific">Lepidopterella palustris CBS 459.81</name>
    <dbReference type="NCBI Taxonomy" id="1314670"/>
    <lineage>
        <taxon>Eukaryota</taxon>
        <taxon>Fungi</taxon>
        <taxon>Dikarya</taxon>
        <taxon>Ascomycota</taxon>
        <taxon>Pezizomycotina</taxon>
        <taxon>Dothideomycetes</taxon>
        <taxon>Pleosporomycetidae</taxon>
        <taxon>Mytilinidiales</taxon>
        <taxon>Argynnaceae</taxon>
        <taxon>Lepidopterella</taxon>
    </lineage>
</organism>
<dbReference type="GO" id="GO:0005856">
    <property type="term" value="C:cytoskeleton"/>
    <property type="evidence" value="ECO:0007669"/>
    <property type="project" value="UniProtKB-SubCell"/>
</dbReference>